<feature type="compositionally biased region" description="Polar residues" evidence="1">
    <location>
        <begin position="30"/>
        <end position="63"/>
    </location>
</feature>
<dbReference type="Proteomes" id="UP001281761">
    <property type="component" value="Unassembled WGS sequence"/>
</dbReference>
<evidence type="ECO:0000313" key="2">
    <source>
        <dbReference type="EMBL" id="KAK2958792.1"/>
    </source>
</evidence>
<feature type="compositionally biased region" description="Basic and acidic residues" evidence="1">
    <location>
        <begin position="381"/>
        <end position="391"/>
    </location>
</feature>
<evidence type="ECO:0000313" key="3">
    <source>
        <dbReference type="Proteomes" id="UP001281761"/>
    </source>
</evidence>
<feature type="region of interest" description="Disordered" evidence="1">
    <location>
        <begin position="212"/>
        <end position="238"/>
    </location>
</feature>
<proteinExistence type="predicted"/>
<feature type="compositionally biased region" description="Basic residues" evidence="1">
    <location>
        <begin position="392"/>
        <end position="402"/>
    </location>
</feature>
<evidence type="ECO:0000256" key="1">
    <source>
        <dbReference type="SAM" id="MobiDB-lite"/>
    </source>
</evidence>
<name>A0ABQ9Y4X8_9EUKA</name>
<feature type="region of interest" description="Disordered" evidence="1">
    <location>
        <begin position="377"/>
        <end position="402"/>
    </location>
</feature>
<comment type="caution">
    <text evidence="2">The sequence shown here is derived from an EMBL/GenBank/DDBJ whole genome shotgun (WGS) entry which is preliminary data.</text>
</comment>
<organism evidence="2 3">
    <name type="scientific">Blattamonas nauphoetae</name>
    <dbReference type="NCBI Taxonomy" id="2049346"/>
    <lineage>
        <taxon>Eukaryota</taxon>
        <taxon>Metamonada</taxon>
        <taxon>Preaxostyla</taxon>
        <taxon>Oxymonadida</taxon>
        <taxon>Blattamonas</taxon>
    </lineage>
</organism>
<accession>A0ABQ9Y4X8</accession>
<sequence>MYPATHQPTAKRINTLPSTITSFPPRFPWQGNSSFVSHSQRQQTSLNDSPQSSPDKSNATPVTRIQMYSMDSKHDVPDEENEAEMVLTEKQEKKRRKEEKRQRKEEKRKRREEETRINLERQKLKDEEQGRRERDKQHQESRKMKEEERKRKEQEHLRQQEEEEKQQRIRQMEEEARKDEERQKVNTIRKAITRTEDEITSIKREVTELKEKVEEEMKKKEKREEMELRAKQDKEKVKKEEQELTAQIALLSEQIQQEQAKLAHRTQERKEKGILEIELEQALTMKETVSQEIGRVNTKIQELDKETSLLEEECNHLLLVKHEKEKEKLQAWSRWSRLKVENAELMRRVHNTTEILRETEGAWHERNEWYTRVILEDAEAEEKNETGSEPKSRRKRDKGQKS</sequence>
<feature type="compositionally biased region" description="Basic and acidic residues" evidence="1">
    <location>
        <begin position="99"/>
        <end position="184"/>
    </location>
</feature>
<feature type="region of interest" description="Disordered" evidence="1">
    <location>
        <begin position="1"/>
        <end position="186"/>
    </location>
</feature>
<protein>
    <submittedName>
        <fullName evidence="2">Uncharacterized protein</fullName>
    </submittedName>
</protein>
<dbReference type="EMBL" id="JARBJD010000035">
    <property type="protein sequence ID" value="KAK2958792.1"/>
    <property type="molecule type" value="Genomic_DNA"/>
</dbReference>
<reference evidence="2 3" key="1">
    <citation type="journal article" date="2022" name="bioRxiv">
        <title>Genomics of Preaxostyla Flagellates Illuminates Evolutionary Transitions and the Path Towards Mitochondrial Loss.</title>
        <authorList>
            <person name="Novak L.V.F."/>
            <person name="Treitli S.C."/>
            <person name="Pyrih J."/>
            <person name="Halakuc P."/>
            <person name="Pipaliya S.V."/>
            <person name="Vacek V."/>
            <person name="Brzon O."/>
            <person name="Soukal P."/>
            <person name="Eme L."/>
            <person name="Dacks J.B."/>
            <person name="Karnkowska A."/>
            <person name="Elias M."/>
            <person name="Hampl V."/>
        </authorList>
    </citation>
    <scope>NUCLEOTIDE SEQUENCE [LARGE SCALE GENOMIC DNA]</scope>
    <source>
        <strain evidence="2">NAU3</strain>
        <tissue evidence="2">Gut</tissue>
    </source>
</reference>
<keyword evidence="3" id="KW-1185">Reference proteome</keyword>
<gene>
    <name evidence="2" type="ORF">BLNAU_6295</name>
</gene>